<evidence type="ECO:0000256" key="1">
    <source>
        <dbReference type="ARBA" id="ARBA00004141"/>
    </source>
</evidence>
<name>A0A3A8AYP9_9RHOB</name>
<feature type="transmembrane region" description="Helical" evidence="5">
    <location>
        <begin position="142"/>
        <end position="160"/>
    </location>
</feature>
<dbReference type="AlphaFoldDB" id="A0A3A8AYP9"/>
<proteinExistence type="predicted"/>
<feature type="domain" description="Yip1" evidence="6">
    <location>
        <begin position="16"/>
        <end position="189"/>
    </location>
</feature>
<dbReference type="GO" id="GO:0016020">
    <property type="term" value="C:membrane"/>
    <property type="evidence" value="ECO:0007669"/>
    <property type="project" value="UniProtKB-SubCell"/>
</dbReference>
<reference evidence="7 8" key="1">
    <citation type="submission" date="2018-09" db="EMBL/GenBank/DDBJ databases">
        <title>Roseovarius spongiae sp. nov., isolated from a marine sponge.</title>
        <authorList>
            <person name="Zhuang L."/>
            <person name="Luo L."/>
        </authorList>
    </citation>
    <scope>NUCLEOTIDE SEQUENCE [LARGE SCALE GENOMIC DNA]</scope>
    <source>
        <strain evidence="7 8">HN-E21</strain>
    </source>
</reference>
<evidence type="ECO:0000313" key="8">
    <source>
        <dbReference type="Proteomes" id="UP000281128"/>
    </source>
</evidence>
<sequence>MGRAMTFPFFRDLARESLFAPRSAAGRILGMGLSAQWLWTALVLMAVLNAIVTLALFQVAPPGDPEMMALFGPALRSPLLVAGAIVLSLVMTIFALTWAGRAMGGTGQTADILAIVTWFQALQLVARLAIVLLVFAIPLVGALLSLVATVWGLVIFVAFLDRAHGFANIFKTVGVLVVAVIAILIGLSLIAETIGAVLVPGGA</sequence>
<keyword evidence="3 5" id="KW-1133">Transmembrane helix</keyword>
<dbReference type="OrthoDB" id="7872013at2"/>
<evidence type="ECO:0000259" key="6">
    <source>
        <dbReference type="Pfam" id="PF04893"/>
    </source>
</evidence>
<evidence type="ECO:0000256" key="3">
    <source>
        <dbReference type="ARBA" id="ARBA00022989"/>
    </source>
</evidence>
<dbReference type="Pfam" id="PF04893">
    <property type="entry name" value="Yip1"/>
    <property type="match status" value="1"/>
</dbReference>
<feature type="transmembrane region" description="Helical" evidence="5">
    <location>
        <begin position="172"/>
        <end position="199"/>
    </location>
</feature>
<evidence type="ECO:0000256" key="5">
    <source>
        <dbReference type="SAM" id="Phobius"/>
    </source>
</evidence>
<feature type="transmembrane region" description="Helical" evidence="5">
    <location>
        <begin position="112"/>
        <end position="136"/>
    </location>
</feature>
<evidence type="ECO:0000313" key="7">
    <source>
        <dbReference type="EMBL" id="RKF17046.1"/>
    </source>
</evidence>
<comment type="subcellular location">
    <subcellularLocation>
        <location evidence="1">Membrane</location>
        <topology evidence="1">Multi-pass membrane protein</topology>
    </subcellularLocation>
</comment>
<keyword evidence="2 5" id="KW-0812">Transmembrane</keyword>
<feature type="transmembrane region" description="Helical" evidence="5">
    <location>
        <begin position="79"/>
        <end position="100"/>
    </location>
</feature>
<comment type="caution">
    <text evidence="7">The sequence shown here is derived from an EMBL/GenBank/DDBJ whole genome shotgun (WGS) entry which is preliminary data.</text>
</comment>
<feature type="transmembrane region" description="Helical" evidence="5">
    <location>
        <begin position="37"/>
        <end position="59"/>
    </location>
</feature>
<organism evidence="7 8">
    <name type="scientific">Roseovarius spongiae</name>
    <dbReference type="NCBI Taxonomy" id="2320272"/>
    <lineage>
        <taxon>Bacteria</taxon>
        <taxon>Pseudomonadati</taxon>
        <taxon>Pseudomonadota</taxon>
        <taxon>Alphaproteobacteria</taxon>
        <taxon>Rhodobacterales</taxon>
        <taxon>Roseobacteraceae</taxon>
        <taxon>Roseovarius</taxon>
    </lineage>
</organism>
<evidence type="ECO:0000256" key="4">
    <source>
        <dbReference type="ARBA" id="ARBA00023136"/>
    </source>
</evidence>
<dbReference type="EMBL" id="RAPE01000001">
    <property type="protein sequence ID" value="RKF17046.1"/>
    <property type="molecule type" value="Genomic_DNA"/>
</dbReference>
<evidence type="ECO:0000256" key="2">
    <source>
        <dbReference type="ARBA" id="ARBA00022692"/>
    </source>
</evidence>
<accession>A0A3A8AYP9</accession>
<dbReference type="InterPro" id="IPR006977">
    <property type="entry name" value="Yip1_dom"/>
</dbReference>
<keyword evidence="4 5" id="KW-0472">Membrane</keyword>
<dbReference type="Proteomes" id="UP000281128">
    <property type="component" value="Unassembled WGS sequence"/>
</dbReference>
<protein>
    <submittedName>
        <fullName evidence="7">YIP1 family protein</fullName>
    </submittedName>
</protein>
<keyword evidence="8" id="KW-1185">Reference proteome</keyword>
<gene>
    <name evidence="7" type="ORF">D6850_05885</name>
</gene>